<reference evidence="1 2" key="1">
    <citation type="journal article" date="2019" name="Gut">
        <title>Antibiotics-induced monodominance of a novel gut bacterial order.</title>
        <authorList>
            <person name="Hildebrand F."/>
            <person name="Moitinho-Silva L."/>
            <person name="Blasche S."/>
            <person name="Jahn M.T."/>
            <person name="Gossmann T.I."/>
            <person name="Heuerta-Cepas J."/>
            <person name="Hercog R."/>
            <person name="Luetge M."/>
            <person name="Bahram M."/>
            <person name="Pryszlak A."/>
            <person name="Alves R.J."/>
            <person name="Waszak S.M."/>
            <person name="Zhu A."/>
            <person name="Ye L."/>
            <person name="Costea P.I."/>
            <person name="Aalvink S."/>
            <person name="Belzer C."/>
            <person name="Forslund S.K."/>
            <person name="Sunagawa S."/>
            <person name="Hentschel U."/>
            <person name="Merten C."/>
            <person name="Patil K.R."/>
            <person name="Benes V."/>
            <person name="Bork P."/>
        </authorList>
    </citation>
    <scope>NUCLEOTIDE SEQUENCE [LARGE SCALE GENOMIC DNA]</scope>
    <source>
        <strain evidence="1 2">HDS1380</strain>
    </source>
</reference>
<dbReference type="Proteomes" id="UP000291269">
    <property type="component" value="Unassembled WGS sequence"/>
</dbReference>
<name>A0A4Q2K9K7_9FIRM</name>
<organism evidence="1 2">
    <name type="scientific">Candidatus Borkfalkia ceftriaxoniphila</name>
    <dbReference type="NCBI Taxonomy" id="2508949"/>
    <lineage>
        <taxon>Bacteria</taxon>
        <taxon>Bacillati</taxon>
        <taxon>Bacillota</taxon>
        <taxon>Clostridia</taxon>
        <taxon>Christensenellales</taxon>
        <taxon>Christensenellaceae</taxon>
        <taxon>Candidatus Borkfalkia</taxon>
    </lineage>
</organism>
<gene>
    <name evidence="1" type="ORF">ESZ91_09425</name>
</gene>
<comment type="caution">
    <text evidence="1">The sequence shown here is derived from an EMBL/GenBank/DDBJ whole genome shotgun (WGS) entry which is preliminary data.</text>
</comment>
<keyword evidence="2" id="KW-1185">Reference proteome</keyword>
<dbReference type="EMBL" id="SDOZ01000003">
    <property type="protein sequence ID" value="RXZ58266.1"/>
    <property type="molecule type" value="Genomic_DNA"/>
</dbReference>
<evidence type="ECO:0000313" key="2">
    <source>
        <dbReference type="Proteomes" id="UP000291269"/>
    </source>
</evidence>
<dbReference type="RefSeq" id="WP_129226602.1">
    <property type="nucleotide sequence ID" value="NZ_SDOZ01000003.1"/>
</dbReference>
<evidence type="ECO:0000313" key="1">
    <source>
        <dbReference type="EMBL" id="RXZ58266.1"/>
    </source>
</evidence>
<sequence>MNIIQKGDDSIGFLIVKKEKWNNLVKVRTFTVIEFCIIKRSDNDEKKTLKKAKIKWIVKRLSYIKKMMKENKVEADFRIGKKKEHIVIDDDVIKVLAIMDEIIENEKTKWLQKCLSDVKKGRKGITIIVDSPFEKGKFYLTKERFINKIYECCIYKGYVSYDDIMNEDIG</sequence>
<protein>
    <submittedName>
        <fullName evidence="1">Uncharacterized protein</fullName>
    </submittedName>
</protein>
<dbReference type="AlphaFoldDB" id="A0A4Q2K9K7"/>
<accession>A0A4Q2K9K7</accession>
<proteinExistence type="predicted"/>